<dbReference type="EMBL" id="JBHSLC010000032">
    <property type="protein sequence ID" value="MFC5356583.1"/>
    <property type="molecule type" value="Genomic_DNA"/>
</dbReference>
<comment type="caution">
    <text evidence="2">The sequence shown here is derived from an EMBL/GenBank/DDBJ whole genome shotgun (WGS) entry which is preliminary data.</text>
</comment>
<proteinExistence type="predicted"/>
<dbReference type="RefSeq" id="WP_376996218.1">
    <property type="nucleotide sequence ID" value="NZ_JBHSLC010000032.1"/>
</dbReference>
<feature type="region of interest" description="Disordered" evidence="1">
    <location>
        <begin position="1"/>
        <end position="21"/>
    </location>
</feature>
<evidence type="ECO:0000256" key="1">
    <source>
        <dbReference type="SAM" id="MobiDB-lite"/>
    </source>
</evidence>
<feature type="non-terminal residue" evidence="2">
    <location>
        <position position="1"/>
    </location>
</feature>
<protein>
    <submittedName>
        <fullName evidence="2">Uncharacterized protein</fullName>
    </submittedName>
</protein>
<sequence>LGSSIIDDHEKEEMEEAQRAAEARATQAEAERDAAQADALMDIAHALGCELDRAAALQAVVALQSALSASQAREAGLREALEPFLVAAAGMAEIDMPDDAAVLRASADWWLRSGEAGKKGRPLTFGDFRKLAALSHHREAQGGGNG</sequence>
<evidence type="ECO:0000313" key="2">
    <source>
        <dbReference type="EMBL" id="MFC5356583.1"/>
    </source>
</evidence>
<gene>
    <name evidence="2" type="ORF">ACFPMG_16345</name>
</gene>
<organism evidence="2 3">
    <name type="scientific">Azospirillum himalayense</name>
    <dbReference type="NCBI Taxonomy" id="654847"/>
    <lineage>
        <taxon>Bacteria</taxon>
        <taxon>Pseudomonadati</taxon>
        <taxon>Pseudomonadota</taxon>
        <taxon>Alphaproteobacteria</taxon>
        <taxon>Rhodospirillales</taxon>
        <taxon>Azospirillaceae</taxon>
        <taxon>Azospirillum</taxon>
    </lineage>
</organism>
<accession>A0ABW0G8S9</accession>
<reference evidence="3" key="1">
    <citation type="journal article" date="2019" name="Int. J. Syst. Evol. Microbiol.">
        <title>The Global Catalogue of Microorganisms (GCM) 10K type strain sequencing project: providing services to taxonomists for standard genome sequencing and annotation.</title>
        <authorList>
            <consortium name="The Broad Institute Genomics Platform"/>
            <consortium name="The Broad Institute Genome Sequencing Center for Infectious Disease"/>
            <person name="Wu L."/>
            <person name="Ma J."/>
        </authorList>
    </citation>
    <scope>NUCLEOTIDE SEQUENCE [LARGE SCALE GENOMIC DNA]</scope>
    <source>
        <strain evidence="3">CCUG 58760</strain>
    </source>
</reference>
<dbReference type="Proteomes" id="UP001596166">
    <property type="component" value="Unassembled WGS sequence"/>
</dbReference>
<name>A0ABW0G8S9_9PROT</name>
<keyword evidence="3" id="KW-1185">Reference proteome</keyword>
<evidence type="ECO:0000313" key="3">
    <source>
        <dbReference type="Proteomes" id="UP001596166"/>
    </source>
</evidence>